<proteinExistence type="predicted"/>
<dbReference type="PANTHER" id="PTHR45648:SF85">
    <property type="entry name" value="A, PUTATIVE (AFU_ORTHOLOGUE AFUA_2G10760)-RELATED"/>
    <property type="match status" value="1"/>
</dbReference>
<dbReference type="InterPro" id="IPR036514">
    <property type="entry name" value="SGNH_hydro_sf"/>
</dbReference>
<gene>
    <name evidence="3" type="ORF">BU23DRAFT_533148</name>
</gene>
<evidence type="ECO:0008006" key="5">
    <source>
        <dbReference type="Google" id="ProtNLM"/>
    </source>
</evidence>
<dbReference type="SUPFAM" id="SSF52266">
    <property type="entry name" value="SGNH hydrolase"/>
    <property type="match status" value="1"/>
</dbReference>
<evidence type="ECO:0000256" key="1">
    <source>
        <dbReference type="ARBA" id="ARBA00022801"/>
    </source>
</evidence>
<dbReference type="Proteomes" id="UP000800036">
    <property type="component" value="Unassembled WGS sequence"/>
</dbReference>
<evidence type="ECO:0000313" key="3">
    <source>
        <dbReference type="EMBL" id="KAF1973537.1"/>
    </source>
</evidence>
<accession>A0A6A5VJJ4</accession>
<feature type="signal peptide" evidence="2">
    <location>
        <begin position="1"/>
        <end position="17"/>
    </location>
</feature>
<keyword evidence="4" id="KW-1185">Reference proteome</keyword>
<organism evidence="3 4">
    <name type="scientific">Bimuria novae-zelandiae CBS 107.79</name>
    <dbReference type="NCBI Taxonomy" id="1447943"/>
    <lineage>
        <taxon>Eukaryota</taxon>
        <taxon>Fungi</taxon>
        <taxon>Dikarya</taxon>
        <taxon>Ascomycota</taxon>
        <taxon>Pezizomycotina</taxon>
        <taxon>Dothideomycetes</taxon>
        <taxon>Pleosporomycetidae</taxon>
        <taxon>Pleosporales</taxon>
        <taxon>Massarineae</taxon>
        <taxon>Didymosphaeriaceae</taxon>
        <taxon>Bimuria</taxon>
    </lineage>
</organism>
<dbReference type="OrthoDB" id="1600564at2759"/>
<evidence type="ECO:0000313" key="4">
    <source>
        <dbReference type="Proteomes" id="UP000800036"/>
    </source>
</evidence>
<dbReference type="GO" id="GO:0016788">
    <property type="term" value="F:hydrolase activity, acting on ester bonds"/>
    <property type="evidence" value="ECO:0007669"/>
    <property type="project" value="InterPro"/>
</dbReference>
<reference evidence="3" key="1">
    <citation type="journal article" date="2020" name="Stud. Mycol.">
        <title>101 Dothideomycetes genomes: a test case for predicting lifestyles and emergence of pathogens.</title>
        <authorList>
            <person name="Haridas S."/>
            <person name="Albert R."/>
            <person name="Binder M."/>
            <person name="Bloem J."/>
            <person name="Labutti K."/>
            <person name="Salamov A."/>
            <person name="Andreopoulos B."/>
            <person name="Baker S."/>
            <person name="Barry K."/>
            <person name="Bills G."/>
            <person name="Bluhm B."/>
            <person name="Cannon C."/>
            <person name="Castanera R."/>
            <person name="Culley D."/>
            <person name="Daum C."/>
            <person name="Ezra D."/>
            <person name="Gonzalez J."/>
            <person name="Henrissat B."/>
            <person name="Kuo A."/>
            <person name="Liang C."/>
            <person name="Lipzen A."/>
            <person name="Lutzoni F."/>
            <person name="Magnuson J."/>
            <person name="Mondo S."/>
            <person name="Nolan M."/>
            <person name="Ohm R."/>
            <person name="Pangilinan J."/>
            <person name="Park H.-J."/>
            <person name="Ramirez L."/>
            <person name="Alfaro M."/>
            <person name="Sun H."/>
            <person name="Tritt A."/>
            <person name="Yoshinaga Y."/>
            <person name="Zwiers L.-H."/>
            <person name="Turgeon B."/>
            <person name="Goodwin S."/>
            <person name="Spatafora J."/>
            <person name="Crous P."/>
            <person name="Grigoriev I."/>
        </authorList>
    </citation>
    <scope>NUCLEOTIDE SEQUENCE</scope>
    <source>
        <strain evidence="3">CBS 107.79</strain>
    </source>
</reference>
<dbReference type="PANTHER" id="PTHR45648">
    <property type="entry name" value="GDSL LIPASE/ACYLHYDROLASE FAMILY PROTEIN (AFU_ORTHOLOGUE AFUA_4G14700)"/>
    <property type="match status" value="1"/>
</dbReference>
<keyword evidence="1" id="KW-0378">Hydrolase</keyword>
<sequence length="347" mass="38483">MLLPLLLPLALASLTTTSPAPLAPKTVHPFNWASTKHLIAFGDSYTFVQGTTGHPNYSFIGDNLAPAFTPQQLLSNRIVQNLTGTAEGGPNWIELLTNCGAREGLTSPLRCARQLWDFAYAGANTLEDASFTPLHHAHTVSLTAQIAQFKSYGDPALTQSGVIRQGKKGSDVLVALWIGINDINDLASLRGRNATFAPLYERVQSRQFELVEQLYDLGYRHFLFLNLPPLDRGPSPNVNASMVSTFNDILKEHADEWQAQHMDASVLLFDVNTVLNGVLDEYEKYGFTNVTGYCAAYNQPDIRTDPGKYGCKPLREYFWYNSGHLTSRTHEIFTASLLEFLKGRSRA</sequence>
<dbReference type="Pfam" id="PF00657">
    <property type="entry name" value="Lipase_GDSL"/>
    <property type="match status" value="1"/>
</dbReference>
<dbReference type="AlphaFoldDB" id="A0A6A5VJJ4"/>
<protein>
    <recommendedName>
        <fullName evidence="5">Lysophospholipase A</fullName>
    </recommendedName>
</protein>
<feature type="chain" id="PRO_5025607306" description="Lysophospholipase A" evidence="2">
    <location>
        <begin position="18"/>
        <end position="347"/>
    </location>
</feature>
<dbReference type="EMBL" id="ML976680">
    <property type="protein sequence ID" value="KAF1973537.1"/>
    <property type="molecule type" value="Genomic_DNA"/>
</dbReference>
<dbReference type="CDD" id="cd01846">
    <property type="entry name" value="fatty_acyltransferase_like"/>
    <property type="match status" value="1"/>
</dbReference>
<keyword evidence="2" id="KW-0732">Signal</keyword>
<dbReference type="InterPro" id="IPR051058">
    <property type="entry name" value="GDSL_Est/Lipase"/>
</dbReference>
<dbReference type="Gene3D" id="3.40.50.1110">
    <property type="entry name" value="SGNH hydrolase"/>
    <property type="match status" value="1"/>
</dbReference>
<dbReference type="InterPro" id="IPR001087">
    <property type="entry name" value="GDSL"/>
</dbReference>
<evidence type="ECO:0000256" key="2">
    <source>
        <dbReference type="SAM" id="SignalP"/>
    </source>
</evidence>
<name>A0A6A5VJJ4_9PLEO</name>